<keyword evidence="5 7" id="KW-0472">Membrane</keyword>
<dbReference type="Gene3D" id="1.20.1720.10">
    <property type="entry name" value="Multidrug resistance protein D"/>
    <property type="match status" value="1"/>
</dbReference>
<dbReference type="AlphaFoldDB" id="M7SXL9"/>
<keyword evidence="4 7" id="KW-1133">Transmembrane helix</keyword>
<keyword evidence="2" id="KW-0813">Transport</keyword>
<dbReference type="GO" id="GO:0022857">
    <property type="term" value="F:transmembrane transporter activity"/>
    <property type="evidence" value="ECO:0007669"/>
    <property type="project" value="InterPro"/>
</dbReference>
<dbReference type="FunFam" id="1.20.1720.10:FF:000012">
    <property type="entry name" value="MFS toxin efflux pump (AflT)"/>
    <property type="match status" value="1"/>
</dbReference>
<feature type="compositionally biased region" description="Polar residues" evidence="6">
    <location>
        <begin position="27"/>
        <end position="41"/>
    </location>
</feature>
<feature type="transmembrane region" description="Helical" evidence="7">
    <location>
        <begin position="286"/>
        <end position="305"/>
    </location>
</feature>
<evidence type="ECO:0000256" key="4">
    <source>
        <dbReference type="ARBA" id="ARBA00022989"/>
    </source>
</evidence>
<dbReference type="PANTHER" id="PTHR23501:SF199">
    <property type="entry name" value="MFS EFFLUX TRANSPORTER INPD-RELATED"/>
    <property type="match status" value="1"/>
</dbReference>
<feature type="transmembrane region" description="Helical" evidence="7">
    <location>
        <begin position="127"/>
        <end position="145"/>
    </location>
</feature>
<dbReference type="InterPro" id="IPR036259">
    <property type="entry name" value="MFS_trans_sf"/>
</dbReference>
<dbReference type="PROSITE" id="PS50850">
    <property type="entry name" value="MFS"/>
    <property type="match status" value="1"/>
</dbReference>
<reference evidence="10" key="1">
    <citation type="journal article" date="2013" name="Genome Announc.">
        <title>Draft genome sequence of the grapevine dieback fungus Eutypa lata UCR-EL1.</title>
        <authorList>
            <person name="Blanco-Ulate B."/>
            <person name="Rolshausen P.E."/>
            <person name="Cantu D."/>
        </authorList>
    </citation>
    <scope>NUCLEOTIDE SEQUENCE [LARGE SCALE GENOMIC DNA]</scope>
    <source>
        <strain evidence="10">UCR-EL1</strain>
    </source>
</reference>
<feature type="domain" description="Major facilitator superfamily (MFS) profile" evidence="8">
    <location>
        <begin position="92"/>
        <end position="546"/>
    </location>
</feature>
<protein>
    <submittedName>
        <fullName evidence="9">Putative mfs toxin efflux pump protein</fullName>
    </submittedName>
</protein>
<feature type="region of interest" description="Disordered" evidence="6">
    <location>
        <begin position="1"/>
        <end position="70"/>
    </location>
</feature>
<feature type="compositionally biased region" description="Low complexity" evidence="6">
    <location>
        <begin position="1"/>
        <end position="19"/>
    </location>
</feature>
<feature type="transmembrane region" description="Helical" evidence="7">
    <location>
        <begin position="157"/>
        <end position="183"/>
    </location>
</feature>
<dbReference type="GO" id="GO:0005886">
    <property type="term" value="C:plasma membrane"/>
    <property type="evidence" value="ECO:0007669"/>
    <property type="project" value="TreeGrafter"/>
</dbReference>
<keyword evidence="10" id="KW-1185">Reference proteome</keyword>
<dbReference type="Gene3D" id="1.20.1250.20">
    <property type="entry name" value="MFS general substrate transporter like domains"/>
    <property type="match status" value="1"/>
</dbReference>
<organism evidence="9 10">
    <name type="scientific">Eutypa lata (strain UCR-EL1)</name>
    <name type="common">Grapevine dieback disease fungus</name>
    <name type="synonym">Eutypa armeniacae</name>
    <dbReference type="NCBI Taxonomy" id="1287681"/>
    <lineage>
        <taxon>Eukaryota</taxon>
        <taxon>Fungi</taxon>
        <taxon>Dikarya</taxon>
        <taxon>Ascomycota</taxon>
        <taxon>Pezizomycotina</taxon>
        <taxon>Sordariomycetes</taxon>
        <taxon>Xylariomycetidae</taxon>
        <taxon>Xylariales</taxon>
        <taxon>Diatrypaceae</taxon>
        <taxon>Eutypa</taxon>
    </lineage>
</organism>
<evidence type="ECO:0000256" key="3">
    <source>
        <dbReference type="ARBA" id="ARBA00022692"/>
    </source>
</evidence>
<dbReference type="SUPFAM" id="SSF103473">
    <property type="entry name" value="MFS general substrate transporter"/>
    <property type="match status" value="1"/>
</dbReference>
<dbReference type="Proteomes" id="UP000012174">
    <property type="component" value="Unassembled WGS sequence"/>
</dbReference>
<dbReference type="KEGG" id="ela:UCREL1_1601"/>
<evidence type="ECO:0000256" key="2">
    <source>
        <dbReference type="ARBA" id="ARBA00022448"/>
    </source>
</evidence>
<feature type="compositionally biased region" description="Polar residues" evidence="6">
    <location>
        <begin position="589"/>
        <end position="600"/>
    </location>
</feature>
<evidence type="ECO:0000313" key="10">
    <source>
        <dbReference type="Proteomes" id="UP000012174"/>
    </source>
</evidence>
<feature type="transmembrane region" description="Helical" evidence="7">
    <location>
        <begin position="451"/>
        <end position="473"/>
    </location>
</feature>
<dbReference type="InterPro" id="IPR011701">
    <property type="entry name" value="MFS"/>
</dbReference>
<evidence type="ECO:0000256" key="7">
    <source>
        <dbReference type="SAM" id="Phobius"/>
    </source>
</evidence>
<keyword evidence="3 7" id="KW-0812">Transmembrane</keyword>
<evidence type="ECO:0000313" key="9">
    <source>
        <dbReference type="EMBL" id="EMR71349.1"/>
    </source>
</evidence>
<dbReference type="HOGENOM" id="CLU_000960_22_1_1"/>
<feature type="transmembrane region" description="Helical" evidence="7">
    <location>
        <begin position="395"/>
        <end position="414"/>
    </location>
</feature>
<feature type="compositionally biased region" description="Basic and acidic residues" evidence="6">
    <location>
        <begin position="602"/>
        <end position="612"/>
    </location>
</feature>
<sequence length="612" mass="64744">MRPPDDSAAASAAPNSPTAVEAALPPTVQNSAALEKVNSQDAAMHAHPPDTQDEKDPEKKDESAPSVEGATVDAAAADAEQEYPTVWKLVLLSIALCLAMFLVSLDGTILATAIPRITNEFGSLTDVAWYGSSYLFAVCCLQLMFGKFYTYYSVKWVFLAAVIVFEIGSLIAAVAPSSAVLIVGRTVSGLGAAGIFAGAIIILATTVPLRQRPMYTGILASMHGIASVVGPLMGGAFTDHVTWRWCFYINLPFGGIAIVALVLFLPDKPPTQPGLTWQEQVKQFDLPGTLFLIPSVICLLLALQWGGAKYPWGDGRIIALFVVFGVLGIAFWCIELWQKDRATVPLRILKNKNIIGGVWYGVCIGAALFVFTYYLPIWFQAIKGVSATDSGLMNLPSILGLVIFSMIGGGICTAIGMYTPLLIASSIISAVGCGLLSTLKVDSNIGHWFGYQVVLACGAGLGAQNVMLVAQVAVPMTDMAMATSIMTFTQTLSSSIFLAVAQNVFQNQLIKNLAASAPEVDSSAVVFGGATVLRDTVTPEQLPTVLVAYNDALVQTFYVAVAVAALSIGGPVFMDWLSLKQPEAKDAASSESTDGSTAEGQPTDRRGSKDDS</sequence>
<proteinExistence type="predicted"/>
<feature type="transmembrane region" description="Helical" evidence="7">
    <location>
        <begin position="89"/>
        <end position="115"/>
    </location>
</feature>
<dbReference type="FunFam" id="1.20.1250.20:FF:000196">
    <property type="entry name" value="MFS toxin efflux pump (AflT)"/>
    <property type="match status" value="1"/>
</dbReference>
<name>M7SXL9_EUTLA</name>
<feature type="transmembrane region" description="Helical" evidence="7">
    <location>
        <begin position="245"/>
        <end position="265"/>
    </location>
</feature>
<feature type="transmembrane region" description="Helical" evidence="7">
    <location>
        <begin position="317"/>
        <end position="337"/>
    </location>
</feature>
<feature type="transmembrane region" description="Helical" evidence="7">
    <location>
        <begin position="358"/>
        <end position="375"/>
    </location>
</feature>
<evidence type="ECO:0000256" key="1">
    <source>
        <dbReference type="ARBA" id="ARBA00004141"/>
    </source>
</evidence>
<dbReference type="EMBL" id="KB705649">
    <property type="protein sequence ID" value="EMR71349.1"/>
    <property type="molecule type" value="Genomic_DNA"/>
</dbReference>
<evidence type="ECO:0000256" key="5">
    <source>
        <dbReference type="ARBA" id="ARBA00023136"/>
    </source>
</evidence>
<comment type="subcellular location">
    <subcellularLocation>
        <location evidence="1">Membrane</location>
        <topology evidence="1">Multi-pass membrane protein</topology>
    </subcellularLocation>
</comment>
<dbReference type="Pfam" id="PF07690">
    <property type="entry name" value="MFS_1"/>
    <property type="match status" value="1"/>
</dbReference>
<dbReference type="OMA" id="DSNIGHW"/>
<feature type="transmembrane region" description="Helical" evidence="7">
    <location>
        <begin position="214"/>
        <end position="233"/>
    </location>
</feature>
<dbReference type="OrthoDB" id="10021397at2759"/>
<dbReference type="STRING" id="1287681.M7SXL9"/>
<dbReference type="PRINTS" id="PR01036">
    <property type="entry name" value="TCRTETB"/>
</dbReference>
<evidence type="ECO:0000259" key="8">
    <source>
        <dbReference type="PROSITE" id="PS50850"/>
    </source>
</evidence>
<feature type="compositionally biased region" description="Basic and acidic residues" evidence="6">
    <location>
        <begin position="47"/>
        <end position="63"/>
    </location>
</feature>
<feature type="region of interest" description="Disordered" evidence="6">
    <location>
        <begin position="584"/>
        <end position="612"/>
    </location>
</feature>
<dbReference type="InterPro" id="IPR020846">
    <property type="entry name" value="MFS_dom"/>
</dbReference>
<dbReference type="CDD" id="cd17502">
    <property type="entry name" value="MFS_Azr1_MDR_like"/>
    <property type="match status" value="1"/>
</dbReference>
<feature type="transmembrane region" description="Helical" evidence="7">
    <location>
        <begin position="189"/>
        <end position="207"/>
    </location>
</feature>
<evidence type="ECO:0000256" key="6">
    <source>
        <dbReference type="SAM" id="MobiDB-lite"/>
    </source>
</evidence>
<gene>
    <name evidence="9" type="ORF">UCREL1_1601</name>
</gene>
<accession>M7SXL9</accession>
<feature type="transmembrane region" description="Helical" evidence="7">
    <location>
        <begin position="557"/>
        <end position="577"/>
    </location>
</feature>
<dbReference type="eggNOG" id="KOG0254">
    <property type="taxonomic scope" value="Eukaryota"/>
</dbReference>
<feature type="transmembrane region" description="Helical" evidence="7">
    <location>
        <begin position="421"/>
        <end position="439"/>
    </location>
</feature>
<dbReference type="PANTHER" id="PTHR23501">
    <property type="entry name" value="MAJOR FACILITATOR SUPERFAMILY"/>
    <property type="match status" value="1"/>
</dbReference>